<dbReference type="InterPro" id="IPR000210">
    <property type="entry name" value="BTB/POZ_dom"/>
</dbReference>
<dbReference type="Gene3D" id="2.120.10.80">
    <property type="entry name" value="Kelch-type beta propeller"/>
    <property type="match status" value="1"/>
</dbReference>
<dbReference type="OrthoDB" id="45365at2759"/>
<evidence type="ECO:0000256" key="2">
    <source>
        <dbReference type="ARBA" id="ARBA00022737"/>
    </source>
</evidence>
<dbReference type="PROSITE" id="PS50097">
    <property type="entry name" value="BTB"/>
    <property type="match status" value="1"/>
</dbReference>
<name>A0A210PTH0_MIZYE</name>
<dbReference type="SUPFAM" id="SSF117281">
    <property type="entry name" value="Kelch motif"/>
    <property type="match status" value="1"/>
</dbReference>
<dbReference type="PANTHER" id="PTHR24412">
    <property type="entry name" value="KELCH PROTEIN"/>
    <property type="match status" value="1"/>
</dbReference>
<dbReference type="InterPro" id="IPR011333">
    <property type="entry name" value="SKP1/BTB/POZ_sf"/>
</dbReference>
<dbReference type="STRING" id="6573.A0A210PTH0"/>
<feature type="domain" description="BTB" evidence="3">
    <location>
        <begin position="27"/>
        <end position="94"/>
    </location>
</feature>
<gene>
    <name evidence="4" type="ORF">KP79_PYT25163</name>
</gene>
<dbReference type="Gene3D" id="3.30.710.10">
    <property type="entry name" value="Potassium Channel Kv1.1, Chain A"/>
    <property type="match status" value="1"/>
</dbReference>
<dbReference type="Proteomes" id="UP000242188">
    <property type="component" value="Unassembled WGS sequence"/>
</dbReference>
<protein>
    <submittedName>
        <fullName evidence="4">Kelch-like protein 6</fullName>
    </submittedName>
</protein>
<dbReference type="Pfam" id="PF00651">
    <property type="entry name" value="BTB"/>
    <property type="match status" value="1"/>
</dbReference>
<dbReference type="InterPro" id="IPR015915">
    <property type="entry name" value="Kelch-typ_b-propeller"/>
</dbReference>
<dbReference type="InterPro" id="IPR011705">
    <property type="entry name" value="BACK"/>
</dbReference>
<dbReference type="EMBL" id="NEDP02005511">
    <property type="protein sequence ID" value="OWF39744.1"/>
    <property type="molecule type" value="Genomic_DNA"/>
</dbReference>
<dbReference type="PANTHER" id="PTHR24412:SF272">
    <property type="entry name" value="KELCH-LIKE PROTEIN DIABLO"/>
    <property type="match status" value="1"/>
</dbReference>
<dbReference type="SUPFAM" id="SSF54695">
    <property type="entry name" value="POZ domain"/>
    <property type="match status" value="1"/>
</dbReference>
<keyword evidence="2" id="KW-0677">Repeat</keyword>
<dbReference type="Pfam" id="PF07707">
    <property type="entry name" value="BACK"/>
    <property type="match status" value="1"/>
</dbReference>
<evidence type="ECO:0000259" key="3">
    <source>
        <dbReference type="PROSITE" id="PS50097"/>
    </source>
</evidence>
<comment type="caution">
    <text evidence="4">The sequence shown here is derived from an EMBL/GenBank/DDBJ whole genome shotgun (WGS) entry which is preliminary data.</text>
</comment>
<evidence type="ECO:0000313" key="4">
    <source>
        <dbReference type="EMBL" id="OWF39744.1"/>
    </source>
</evidence>
<sequence length="547" mass="62275">MDMYSRLKYYEELSRGLVSMWQAGCFTDVEVVVEDESYHCHRVVLGAMSDYFNAMFSSGFRESNEKRVCLQGVDKQTFEMILSFLYTGEDHINNANVSQLLMASVMLQVTSLQTICENFLRQNLNIDNCVGVWRMATAYGLQHLVKTSWTFIMKYFPEICGEDEFDIMTAKELILIINDKELYTSSEELVCDAAIKWVKVDIASRCSDLKEIFVHLRLSLMDIDYLKKLLVMDVIKECDCVKMVQEVLDKSNEEDDNRLASNYREEEVICMVGTRSRNPDPQKTEIQCYSYRHRKTFTLRDLPKETGPCFAVCTDGKDIFISGGYVERKIILHFVSKENKWVESRMNDGRWSHSMVASEDFIYLIGGMSQTNATMSCIEKFDINKNSCEKVGELQVPVSSMTLAVMGKMIYTFGGKHSNRQPATVIQCYNTCTGLCAVVGDLPSSCAGSVGRAVNFEDRVFLILREGQIVEFQNNCATLVCSSTKFDHFGAVEFEGRILIVGNLSGKFTMYLFDPHTSEVAESHALFKAAMCNFHCLKMVLSKKFLM</sequence>
<keyword evidence="1" id="KW-0880">Kelch repeat</keyword>
<accession>A0A210PTH0</accession>
<evidence type="ECO:0000256" key="1">
    <source>
        <dbReference type="ARBA" id="ARBA00022441"/>
    </source>
</evidence>
<dbReference type="SMART" id="SM00875">
    <property type="entry name" value="BACK"/>
    <property type="match status" value="1"/>
</dbReference>
<keyword evidence="5" id="KW-1185">Reference proteome</keyword>
<dbReference type="AlphaFoldDB" id="A0A210PTH0"/>
<organism evidence="4 5">
    <name type="scientific">Mizuhopecten yessoensis</name>
    <name type="common">Japanese scallop</name>
    <name type="synonym">Patinopecten yessoensis</name>
    <dbReference type="NCBI Taxonomy" id="6573"/>
    <lineage>
        <taxon>Eukaryota</taxon>
        <taxon>Metazoa</taxon>
        <taxon>Spiralia</taxon>
        <taxon>Lophotrochozoa</taxon>
        <taxon>Mollusca</taxon>
        <taxon>Bivalvia</taxon>
        <taxon>Autobranchia</taxon>
        <taxon>Pteriomorphia</taxon>
        <taxon>Pectinida</taxon>
        <taxon>Pectinoidea</taxon>
        <taxon>Pectinidae</taxon>
        <taxon>Mizuhopecten</taxon>
    </lineage>
</organism>
<dbReference type="Gene3D" id="1.25.40.420">
    <property type="match status" value="1"/>
</dbReference>
<reference evidence="4 5" key="1">
    <citation type="journal article" date="2017" name="Nat. Ecol. Evol.">
        <title>Scallop genome provides insights into evolution of bilaterian karyotype and development.</title>
        <authorList>
            <person name="Wang S."/>
            <person name="Zhang J."/>
            <person name="Jiao W."/>
            <person name="Li J."/>
            <person name="Xun X."/>
            <person name="Sun Y."/>
            <person name="Guo X."/>
            <person name="Huan P."/>
            <person name="Dong B."/>
            <person name="Zhang L."/>
            <person name="Hu X."/>
            <person name="Sun X."/>
            <person name="Wang J."/>
            <person name="Zhao C."/>
            <person name="Wang Y."/>
            <person name="Wang D."/>
            <person name="Huang X."/>
            <person name="Wang R."/>
            <person name="Lv J."/>
            <person name="Li Y."/>
            <person name="Zhang Z."/>
            <person name="Liu B."/>
            <person name="Lu W."/>
            <person name="Hui Y."/>
            <person name="Liang J."/>
            <person name="Zhou Z."/>
            <person name="Hou R."/>
            <person name="Li X."/>
            <person name="Liu Y."/>
            <person name="Li H."/>
            <person name="Ning X."/>
            <person name="Lin Y."/>
            <person name="Zhao L."/>
            <person name="Xing Q."/>
            <person name="Dou J."/>
            <person name="Li Y."/>
            <person name="Mao J."/>
            <person name="Guo H."/>
            <person name="Dou H."/>
            <person name="Li T."/>
            <person name="Mu C."/>
            <person name="Jiang W."/>
            <person name="Fu Q."/>
            <person name="Fu X."/>
            <person name="Miao Y."/>
            <person name="Liu J."/>
            <person name="Yu Q."/>
            <person name="Li R."/>
            <person name="Liao H."/>
            <person name="Li X."/>
            <person name="Kong Y."/>
            <person name="Jiang Z."/>
            <person name="Chourrout D."/>
            <person name="Li R."/>
            <person name="Bao Z."/>
        </authorList>
    </citation>
    <scope>NUCLEOTIDE SEQUENCE [LARGE SCALE GENOMIC DNA]</scope>
    <source>
        <strain evidence="4 5">PY_sf001</strain>
    </source>
</reference>
<proteinExistence type="predicted"/>
<dbReference type="SMART" id="SM00225">
    <property type="entry name" value="BTB"/>
    <property type="match status" value="1"/>
</dbReference>
<evidence type="ECO:0000313" key="5">
    <source>
        <dbReference type="Proteomes" id="UP000242188"/>
    </source>
</evidence>